<comment type="similarity">
    <text evidence="16">Belongs to the protein kinase superfamily. Tyr protein kinase family. Insulin receptor subfamily.</text>
</comment>
<dbReference type="Gene3D" id="2.60.40.10">
    <property type="entry name" value="Immunoglobulins"/>
    <property type="match status" value="8"/>
</dbReference>
<comment type="catalytic activity">
    <reaction evidence="14 16">
        <text>L-tyrosyl-[protein] + ATP = O-phospho-L-tyrosyl-[protein] + ADP + H(+)</text>
        <dbReference type="Rhea" id="RHEA:10596"/>
        <dbReference type="Rhea" id="RHEA-COMP:10136"/>
        <dbReference type="Rhea" id="RHEA-COMP:20101"/>
        <dbReference type="ChEBI" id="CHEBI:15378"/>
        <dbReference type="ChEBI" id="CHEBI:30616"/>
        <dbReference type="ChEBI" id="CHEBI:46858"/>
        <dbReference type="ChEBI" id="CHEBI:61978"/>
        <dbReference type="ChEBI" id="CHEBI:456216"/>
        <dbReference type="EC" id="2.7.10.1"/>
    </reaction>
</comment>
<evidence type="ECO:0000256" key="4">
    <source>
        <dbReference type="ARBA" id="ARBA00022692"/>
    </source>
</evidence>
<dbReference type="Gene3D" id="1.10.510.10">
    <property type="entry name" value="Transferase(Phosphotransferase) domain 1"/>
    <property type="match status" value="1"/>
</dbReference>
<dbReference type="InterPro" id="IPR000033">
    <property type="entry name" value="LDLR_classB_rpt"/>
</dbReference>
<feature type="compositionally biased region" description="Basic and acidic residues" evidence="17">
    <location>
        <begin position="163"/>
        <end position="184"/>
    </location>
</feature>
<keyword evidence="6 15" id="KW-0547">Nucleotide-binding</keyword>
<dbReference type="InterPro" id="IPR001245">
    <property type="entry name" value="Ser-Thr/Tyr_kinase_cat_dom"/>
</dbReference>
<feature type="transmembrane region" description="Helical" evidence="18">
    <location>
        <begin position="108"/>
        <end position="127"/>
    </location>
</feature>
<evidence type="ECO:0000256" key="5">
    <source>
        <dbReference type="ARBA" id="ARBA00022737"/>
    </source>
</evidence>
<keyword evidence="12 16" id="KW-0675">Receptor</keyword>
<dbReference type="Gene3D" id="3.30.200.20">
    <property type="entry name" value="Phosphorylase Kinase, domain 1"/>
    <property type="match status" value="1"/>
</dbReference>
<keyword evidence="8 15" id="KW-0067">ATP-binding</keyword>
<dbReference type="Pfam" id="PF07714">
    <property type="entry name" value="PK_Tyr_Ser-Thr"/>
    <property type="match status" value="1"/>
</dbReference>
<dbReference type="PROSITE" id="PS00107">
    <property type="entry name" value="PROTEIN_KINASE_ATP"/>
    <property type="match status" value="1"/>
</dbReference>
<evidence type="ECO:0000259" key="19">
    <source>
        <dbReference type="PROSITE" id="PS50011"/>
    </source>
</evidence>
<evidence type="ECO:0000256" key="8">
    <source>
        <dbReference type="ARBA" id="ARBA00022840"/>
    </source>
</evidence>
<evidence type="ECO:0000313" key="22">
    <source>
        <dbReference type="Proteomes" id="UP001642540"/>
    </source>
</evidence>
<evidence type="ECO:0000256" key="12">
    <source>
        <dbReference type="ARBA" id="ARBA00023170"/>
    </source>
</evidence>
<feature type="region of interest" description="Disordered" evidence="17">
    <location>
        <begin position="2145"/>
        <end position="2167"/>
    </location>
</feature>
<evidence type="ECO:0000256" key="17">
    <source>
        <dbReference type="SAM" id="MobiDB-lite"/>
    </source>
</evidence>
<dbReference type="InterPro" id="IPR011042">
    <property type="entry name" value="6-blade_b-propeller_TolB-like"/>
</dbReference>
<keyword evidence="3" id="KW-0808">Transferase</keyword>
<feature type="domain" description="Fibronectin type-III" evidence="20">
    <location>
        <begin position="1354"/>
        <end position="1453"/>
    </location>
</feature>
<gene>
    <name evidence="21" type="ORF">ODALV1_LOCUS21165</name>
</gene>
<dbReference type="InterPro" id="IPR036116">
    <property type="entry name" value="FN3_sf"/>
</dbReference>
<keyword evidence="13" id="KW-0325">Glycoprotein</keyword>
<dbReference type="PROSITE" id="PS00109">
    <property type="entry name" value="PROTEIN_KINASE_TYR"/>
    <property type="match status" value="1"/>
</dbReference>
<dbReference type="PROSITE" id="PS50011">
    <property type="entry name" value="PROTEIN_KINASE_DOM"/>
    <property type="match status" value="1"/>
</dbReference>
<dbReference type="InterPro" id="IPR003961">
    <property type="entry name" value="FN3_dom"/>
</dbReference>
<dbReference type="PROSITE" id="PS00239">
    <property type="entry name" value="RECEPTOR_TYR_KIN_II"/>
    <property type="match status" value="1"/>
</dbReference>
<dbReference type="SMART" id="SM00219">
    <property type="entry name" value="TyrKc"/>
    <property type="match status" value="1"/>
</dbReference>
<evidence type="ECO:0000313" key="21">
    <source>
        <dbReference type="EMBL" id="CAL8125872.1"/>
    </source>
</evidence>
<dbReference type="InterPro" id="IPR011009">
    <property type="entry name" value="Kinase-like_dom_sf"/>
</dbReference>
<dbReference type="PROSITE" id="PS50853">
    <property type="entry name" value="FN3"/>
    <property type="match status" value="6"/>
</dbReference>
<keyword evidence="10 18" id="KW-0472">Membrane</keyword>
<feature type="domain" description="Fibronectin type-III" evidence="20">
    <location>
        <begin position="1757"/>
        <end position="1870"/>
    </location>
</feature>
<dbReference type="InterPro" id="IPR002011">
    <property type="entry name" value="Tyr_kinase_rcpt_2_CS"/>
</dbReference>
<dbReference type="CDD" id="cd00063">
    <property type="entry name" value="FN3"/>
    <property type="match status" value="6"/>
</dbReference>
<evidence type="ECO:0000256" key="1">
    <source>
        <dbReference type="ARBA" id="ARBA00004167"/>
    </source>
</evidence>
<dbReference type="PANTHER" id="PTHR24416:SF527">
    <property type="entry name" value="PROTO-ONCOGENE TYROSINE-PROTEIN KINASE ROS"/>
    <property type="match status" value="1"/>
</dbReference>
<reference evidence="21 22" key="1">
    <citation type="submission" date="2024-08" db="EMBL/GenBank/DDBJ databases">
        <authorList>
            <person name="Cucini C."/>
            <person name="Frati F."/>
        </authorList>
    </citation>
    <scope>NUCLEOTIDE SEQUENCE [LARGE SCALE GENOMIC DNA]</scope>
</reference>
<sequence>MEMTGEDNRCIRLNLPCTCDTNPNNYNLSNNHKESEMRGCNRSFIESHLDDYVPVSEDDTRKENNHNYDNNNAKVERTVKRTSYSQMLFSKLYTNFVGRNKQQSSRKCSVLFIVFILFAHSSLNIPFANGMGLGISSGGVGSASSGVNSLSSSSSSSSSSPGDRNHDHLPSSHDHHDEDLDNSHHVNGNHVREPIIIGPNDDEQQSNAISRNDNTNNPNLFGPQTFHNNQLLNLTLMLQELELGCSSYCTDQIQFNSICINKGCRNWKTGLREGCSYVCNGSENNFREFYACQVGCSKAIEEYYFRVTGLIGVPDPPTLISDSLKSSSLRLSWEGSALPLPYLVFTVQRRVFSRTSQWETIPSSSQQPLNTTTLTVQTLKPYTEYQFRIGWILANDFPPYYSRESNPIETLPKGLPNPPEITSIQPISNTSVSVTWLPPSQPNGRLIAYILKLKKLPDGHIIIKEIPISQNPRGYTFTGLQPITNYSLEISAQNVEGEGVTAAINFVTPQSSMSNDISQKPEPKLLLQGIRDVYVQHLDLFVDPDVFVYNSSQNISAIACHYKYKWVFIATSEGDIIRTGLERNQNLLIVRKDRLDLPVVSFLAVDWLHNQLYIVGKKRRSSNWSIKRCDLNGNNLITIFPYLFEKPIDFAADPYTGYLYWVSPSTQLNRGGLFKLDLISDEFVNGPYPVPVIEGQDLGPFIVDSVNYRILIVHKSRNTVLAVSLEGDITDIRRNTQSPQFENALSIAWYSGIFYWTTGQSVVIEEYNAAQDSYYQNLYAVAKVHQPCTRLMVVHPDLQPIPIPMAPPQRVQVIYGQTRARVSWRPPPVISGLGEGSWRQWKYQVRIVDNNVSYGNISGTEFIIQNLRPSAFYTIQVVASSDAGRGPWSPPLRGKTLHETPYNITFLWGTQSGLYTTNTLGENVELLASPTVWMNNGSNSFGITENKFVAQSPSPSPSPFRSNIYMSSLTWFESLVFFALSNGSVYYYDTVSNYPTSVSQEGASTNINRRNVITKLTGIPNAQSIAFDYIGQKLYWSNPKQQTILRCSFIKGSVGIRNNLAVNVETRNPCSLREKAERLQVVTMAREIAVDSYKGMLLWSTGHSLELSRLNGYSHRTLWTTGLFSGNHIMGITLDTEQSRIYWITRSSTGSKLQRLNYNIKGAQLPMIIANYDDTSITGPIRYFNERLIWLQGPSEAVITDLFGQGKSSLTVSTINNITNLHVRDQSAQRYPGGLTRSKIQVYPDPILKWTIGLQGKWNNFTVFWHPVNNTNYGKILYEVVVNNSISKITTSPNMTIENGTAFKPYTDLEITITSLTYWASSKPITARLKTPSWRPSEPLNPRVFVQKLDYPYVPSRMVTNLSTGSNSVSVELRWDVPVRTNGLILGYLIHCWKDTMKKADCMCEVDMSKLQHPSCQIQHLAPNSKYYFAIQAYTDTGAGNLSTKVLADTSYNTPVPRLMIVSTEKLQILDIDRNDMQPIPLGYLSPLTATHFEAEETVFWFNEGQDLLWSKVGTVNRTRLLSLAGEAEASNMVVDWIGRKLYWAFEQTSKSEVEEKYGIMKVDLVPNWNLPQTPQVVITSKTPVRSVTVNPFRKSLYWTTSRRNGITTMFTSEIDGSSPRPFLSRDPVTCNCSSLSSTGEPVAYDPYGLGISSSFPSGILFVDRQAIWLSDDNGCNCIHLVNFSTLPFLQNSPYRIAADQHRVYWAGGLLFASEKMGNGGVTELQPNGAGVREVSVFGPVSQPFPDLACLIPQRMEPREPLLFNHSSHSLHLQLPQPVTDNCSLTEVSLPTPRYNVYYGTVDENGISECTPTSSSFCKVVTTLENMLHITDLHPYTTYTVFVTVTNYYAEQQGEKPLGCSPIMLRTAPGAPMPPTLLRLEPLTPTSIRVVWRQPEKLNGEKVWYEVHWKTKGTKNSPNHDGQKWAETETKSNHNRTEYYLDLVDLLPDKNYTIWVVAYSEKGDAFSESERKYLETFAHPNNITLVKASPHNLSITWMPPNDTSILRHQIMYRDGWSSQWNYTELVDFTIPQRAYKLNITNLKPKTLYGFRIKTWYSGDPKTPFIWPWEGQFNFETLADKPGKPGKPIPRGIGNAIYEITWEKAEENGAEIEMYSLECKIEFDTSSPADAAEIGNQSLAIDLLSNGTENGESSTNRTKHKRDVSPEETGKMEAAAEKLISTSDSDLQRNSYIQWDVVYNGTDARWQVDGLDVNKKYSFRVRAKNVYGWGEYSFESISVSLADLIMYRESQGFGIVLGSIFLACLTLGTCAFLTLFLYRGKLKEKPILNGTLSSSERREVELATLRELPGGSTFIHQSNILYAADLLVDMDLTGISKISRHQISLTKFLGSGAFGEVYEGIASGLLGPHEDTRVAIKTLRKGSSNVEKMEFIQEAKLMVQFQHPHIIQLLGICVDTDPCFLLLELMSGGDLLSYLRSHRPNLGTSTSLTIIDLLRMCVDVAKGCVYLEGMHFVHRDLAARNCLVQLEAVSLGENGEVLSSDSGECRRVVKIGDFGLARDIYRNDYYRKEGEGLLPVRWMAPESLVDGVFSTQSDVWAFGVLLWEIMTLGQQPYPARNNLEVLHYVRGGGRLHQPLHCPQPLSQLMLRCWEYNPDNRPSFRECQTELENILRAYHSVLTGDQPSVSSNRDAASLPVEEKEDEYGFRTTNAEVHRYNHTSPKYLEVIADRADTSFTEQPISFLCSLNEGYEVPLPRKPPRRKALENHSFSSNNSSQSPHEYGLPSPKYWNVDPTQSFQRSNSASSNMPLLHKNKNAALTTEARNRAFTQDSMDDVQYTTMSHPDYSYQRSPIDPTSPYTNSLTMTNSKLQYHVVDDGESSENCAAGAGSNTNHIYSSPYSSDMTSSLSYPESLNYPTTNNMNSQRFSRQTIDTCGSG</sequence>
<accession>A0ABP1RFC0</accession>
<evidence type="ECO:0000256" key="16">
    <source>
        <dbReference type="RuleBase" id="RU000312"/>
    </source>
</evidence>
<evidence type="ECO:0000256" key="11">
    <source>
        <dbReference type="ARBA" id="ARBA00023137"/>
    </source>
</evidence>
<evidence type="ECO:0000256" key="14">
    <source>
        <dbReference type="ARBA" id="ARBA00051243"/>
    </source>
</evidence>
<evidence type="ECO:0000256" key="3">
    <source>
        <dbReference type="ARBA" id="ARBA00022679"/>
    </source>
</evidence>
<dbReference type="InterPro" id="IPR017441">
    <property type="entry name" value="Protein_kinase_ATP_BS"/>
</dbReference>
<dbReference type="Gene3D" id="2.120.10.30">
    <property type="entry name" value="TolB, C-terminal domain"/>
    <property type="match status" value="3"/>
</dbReference>
<feature type="domain" description="Fibronectin type-III" evidence="20">
    <location>
        <begin position="1874"/>
        <end position="1981"/>
    </location>
</feature>
<feature type="domain" description="Protein kinase" evidence="19">
    <location>
        <begin position="2342"/>
        <end position="2636"/>
    </location>
</feature>
<dbReference type="EC" id="2.7.10.1" evidence="16"/>
<dbReference type="PANTHER" id="PTHR24416">
    <property type="entry name" value="TYROSINE-PROTEIN KINASE RECEPTOR"/>
    <property type="match status" value="1"/>
</dbReference>
<keyword evidence="9 18" id="KW-1133">Transmembrane helix</keyword>
<keyword evidence="11" id="KW-0829">Tyrosine-protein kinase</keyword>
<feature type="compositionally biased region" description="Polar residues" evidence="17">
    <location>
        <begin position="205"/>
        <end position="219"/>
    </location>
</feature>
<feature type="compositionally biased region" description="Low complexity" evidence="17">
    <location>
        <begin position="144"/>
        <end position="160"/>
    </location>
</feature>
<dbReference type="InterPro" id="IPR050122">
    <property type="entry name" value="RTK"/>
</dbReference>
<evidence type="ECO:0000256" key="18">
    <source>
        <dbReference type="SAM" id="Phobius"/>
    </source>
</evidence>
<evidence type="ECO:0000259" key="20">
    <source>
        <dbReference type="PROSITE" id="PS50853"/>
    </source>
</evidence>
<evidence type="ECO:0000256" key="10">
    <source>
        <dbReference type="ARBA" id="ARBA00023136"/>
    </source>
</evidence>
<dbReference type="SUPFAM" id="SSF63825">
    <property type="entry name" value="YWTD domain"/>
    <property type="match status" value="3"/>
</dbReference>
<dbReference type="InterPro" id="IPR008266">
    <property type="entry name" value="Tyr_kinase_AS"/>
</dbReference>
<evidence type="ECO:0000256" key="2">
    <source>
        <dbReference type="ARBA" id="ARBA00022553"/>
    </source>
</evidence>
<dbReference type="SUPFAM" id="SSF49265">
    <property type="entry name" value="Fibronectin type III"/>
    <property type="match status" value="5"/>
</dbReference>
<evidence type="ECO:0000256" key="13">
    <source>
        <dbReference type="ARBA" id="ARBA00023180"/>
    </source>
</evidence>
<keyword evidence="5" id="KW-0677">Repeat</keyword>
<dbReference type="SMART" id="SM00060">
    <property type="entry name" value="FN3"/>
    <property type="match status" value="9"/>
</dbReference>
<feature type="region of interest" description="Disordered" evidence="17">
    <location>
        <begin position="144"/>
        <end position="219"/>
    </location>
</feature>
<dbReference type="Proteomes" id="UP001642540">
    <property type="component" value="Unassembled WGS sequence"/>
</dbReference>
<comment type="caution">
    <text evidence="21">The sequence shown here is derived from an EMBL/GenBank/DDBJ whole genome shotgun (WGS) entry which is preliminary data.</text>
</comment>
<keyword evidence="22" id="KW-1185">Reference proteome</keyword>
<dbReference type="InterPro" id="IPR013783">
    <property type="entry name" value="Ig-like_fold"/>
</dbReference>
<evidence type="ECO:0000256" key="15">
    <source>
        <dbReference type="PROSITE-ProRule" id="PRU10141"/>
    </source>
</evidence>
<feature type="region of interest" description="Disordered" evidence="17">
    <location>
        <begin position="2640"/>
        <end position="2661"/>
    </location>
</feature>
<dbReference type="InterPro" id="IPR020635">
    <property type="entry name" value="Tyr_kinase_cat_dom"/>
</dbReference>
<dbReference type="SMART" id="SM00135">
    <property type="entry name" value="LY"/>
    <property type="match status" value="5"/>
</dbReference>
<dbReference type="EMBL" id="CAXLJM020000069">
    <property type="protein sequence ID" value="CAL8125872.1"/>
    <property type="molecule type" value="Genomic_DNA"/>
</dbReference>
<evidence type="ECO:0000256" key="7">
    <source>
        <dbReference type="ARBA" id="ARBA00022777"/>
    </source>
</evidence>
<dbReference type="Pfam" id="PF00041">
    <property type="entry name" value="fn3"/>
    <property type="match status" value="5"/>
</dbReference>
<protein>
    <recommendedName>
        <fullName evidence="16">Tyrosine-protein kinase receptor</fullName>
        <ecNumber evidence="16">2.7.10.1</ecNumber>
    </recommendedName>
</protein>
<proteinExistence type="inferred from homology"/>
<keyword evidence="4 16" id="KW-0812">Transmembrane</keyword>
<feature type="domain" description="Fibronectin type-III" evidence="20">
    <location>
        <begin position="804"/>
        <end position="899"/>
    </location>
</feature>
<keyword evidence="7" id="KW-0418">Kinase</keyword>
<feature type="region of interest" description="Disordered" evidence="17">
    <location>
        <begin position="2710"/>
        <end position="2739"/>
    </location>
</feature>
<dbReference type="InterPro" id="IPR000719">
    <property type="entry name" value="Prot_kinase_dom"/>
</dbReference>
<name>A0ABP1RFC0_9HEXA</name>
<dbReference type="PRINTS" id="PR00109">
    <property type="entry name" value="TYRKINASE"/>
</dbReference>
<keyword evidence="2 16" id="KW-0597">Phosphoprotein</keyword>
<comment type="subcellular location">
    <subcellularLocation>
        <location evidence="1">Membrane</location>
        <topology evidence="1">Single-pass membrane protein</topology>
    </subcellularLocation>
</comment>
<evidence type="ECO:0000256" key="6">
    <source>
        <dbReference type="ARBA" id="ARBA00022741"/>
    </source>
</evidence>
<dbReference type="SUPFAM" id="SSF56112">
    <property type="entry name" value="Protein kinase-like (PK-like)"/>
    <property type="match status" value="1"/>
</dbReference>
<feature type="domain" description="Fibronectin type-III" evidence="20">
    <location>
        <begin position="418"/>
        <end position="512"/>
    </location>
</feature>
<feature type="compositionally biased region" description="Low complexity" evidence="17">
    <location>
        <begin position="2723"/>
        <end position="2734"/>
    </location>
</feature>
<feature type="region of interest" description="Disordered" evidence="17">
    <location>
        <begin position="2873"/>
        <end position="2894"/>
    </location>
</feature>
<evidence type="ECO:0000256" key="9">
    <source>
        <dbReference type="ARBA" id="ARBA00022989"/>
    </source>
</evidence>
<feature type="domain" description="Fibronectin type-III" evidence="20">
    <location>
        <begin position="313"/>
        <end position="413"/>
    </location>
</feature>
<organism evidence="21 22">
    <name type="scientific">Orchesella dallaii</name>
    <dbReference type="NCBI Taxonomy" id="48710"/>
    <lineage>
        <taxon>Eukaryota</taxon>
        <taxon>Metazoa</taxon>
        <taxon>Ecdysozoa</taxon>
        <taxon>Arthropoda</taxon>
        <taxon>Hexapoda</taxon>
        <taxon>Collembola</taxon>
        <taxon>Entomobryomorpha</taxon>
        <taxon>Entomobryoidea</taxon>
        <taxon>Orchesellidae</taxon>
        <taxon>Orchesellinae</taxon>
        <taxon>Orchesella</taxon>
    </lineage>
</organism>
<feature type="binding site" evidence="15">
    <location>
        <position position="2376"/>
    </location>
    <ligand>
        <name>ATP</name>
        <dbReference type="ChEBI" id="CHEBI:30616"/>
    </ligand>
</feature>
<feature type="compositionally biased region" description="Polar residues" evidence="17">
    <location>
        <begin position="2145"/>
        <end position="2155"/>
    </location>
</feature>